<evidence type="ECO:0000313" key="1">
    <source>
        <dbReference type="EMBL" id="EHC62993.1"/>
    </source>
</evidence>
<feature type="non-terminal residue" evidence="1">
    <location>
        <position position="45"/>
    </location>
</feature>
<comment type="caution">
    <text evidence="1">The sequence shown here is derived from an EMBL/GenBank/DDBJ whole genome shotgun (WGS) entry which is preliminary data.</text>
</comment>
<dbReference type="Proteomes" id="UP000003532">
    <property type="component" value="Unassembled WGS sequence"/>
</dbReference>
<gene>
    <name evidence="1" type="ORF">LTSEINV_0324</name>
</gene>
<name>G5N7R1_SALET</name>
<evidence type="ECO:0000313" key="2">
    <source>
        <dbReference type="Proteomes" id="UP000003532"/>
    </source>
</evidence>
<reference evidence="1 2" key="1">
    <citation type="journal article" date="2011" name="BMC Genomics">
        <title>Genome sequencing reveals diversification of virulence factor content and possible host adaptation in distinct subpopulations of Salmonella enterica.</title>
        <authorList>
            <person name="den Bakker H.C."/>
            <person name="Moreno Switt A.I."/>
            <person name="Govoni G."/>
            <person name="Cummings C.A."/>
            <person name="Ranieri M.L."/>
            <person name="Degoricija L."/>
            <person name="Hoelzer K."/>
            <person name="Rodriguez-Rivera L.D."/>
            <person name="Brown S."/>
            <person name="Bolchacova E."/>
            <person name="Furtado M.R."/>
            <person name="Wiedmann M."/>
        </authorList>
    </citation>
    <scope>NUCLEOTIDE SEQUENCE [LARGE SCALE GENOMIC DNA]</scope>
    <source>
        <strain evidence="1 2">R8-3668</strain>
    </source>
</reference>
<organism evidence="1 2">
    <name type="scientific">Salmonella enterica subsp. enterica serovar Inverness str. R8-3668</name>
    <dbReference type="NCBI Taxonomy" id="913075"/>
    <lineage>
        <taxon>Bacteria</taxon>
        <taxon>Pseudomonadati</taxon>
        <taxon>Pseudomonadota</taxon>
        <taxon>Gammaproteobacteria</taxon>
        <taxon>Enterobacterales</taxon>
        <taxon>Enterobacteriaceae</taxon>
        <taxon>Salmonella</taxon>
    </lineage>
</organism>
<sequence>MIVRGKLEAAKRYAVEHVGWRIAVSGGELAFQRDNVNSYKRCSSY</sequence>
<accession>G5N7R1</accession>
<dbReference type="EMBL" id="AFCO01000121">
    <property type="protein sequence ID" value="EHC62993.1"/>
    <property type="molecule type" value="Genomic_DNA"/>
</dbReference>
<dbReference type="AlphaFoldDB" id="G5N7R1"/>
<proteinExistence type="predicted"/>
<protein>
    <submittedName>
        <fullName evidence="1">Uncharacterized protein</fullName>
    </submittedName>
</protein>